<dbReference type="RefSeq" id="WP_285393853.1">
    <property type="nucleotide sequence ID" value="NZ_JASSVS010000019.1"/>
</dbReference>
<name>A0ABT7IJF3_9GAMM</name>
<protein>
    <recommendedName>
        <fullName evidence="3">DUF2513 domain-containing protein</fullName>
    </recommendedName>
</protein>
<keyword evidence="2" id="KW-1185">Reference proteome</keyword>
<evidence type="ECO:0008006" key="3">
    <source>
        <dbReference type="Google" id="ProtNLM"/>
    </source>
</evidence>
<reference evidence="1 2" key="1">
    <citation type="submission" date="2023-06" db="EMBL/GenBank/DDBJ databases">
        <title>Marinobacter azerbaijanicus a moderately halophilic, isolated from Urmia Lake in Azerbaijan region of Iran.</title>
        <authorList>
            <person name="Sanchez-Porro C."/>
            <person name="Aghdam E.M."/>
            <person name="Saheb S.M."/>
            <person name="Tarhriz V."/>
            <person name="Kazemi E."/>
            <person name="Ammozegar M.A."/>
            <person name="Ventosa A."/>
            <person name="Hejazi M.S."/>
        </authorList>
    </citation>
    <scope>NUCLEOTIDE SEQUENCE [LARGE SCALE GENOMIC DNA]</scope>
    <source>
        <strain evidence="1 2">TBZ242</strain>
    </source>
</reference>
<evidence type="ECO:0000313" key="1">
    <source>
        <dbReference type="EMBL" id="MDL0433813.1"/>
    </source>
</evidence>
<dbReference type="Proteomes" id="UP001227964">
    <property type="component" value="Unassembled WGS sequence"/>
</dbReference>
<comment type="caution">
    <text evidence="1">The sequence shown here is derived from an EMBL/GenBank/DDBJ whole genome shotgun (WGS) entry which is preliminary data.</text>
</comment>
<organism evidence="1 2">
    <name type="scientific">Marinobacter azerbaijanicus</name>
    <dbReference type="NCBI Taxonomy" id="3050455"/>
    <lineage>
        <taxon>Bacteria</taxon>
        <taxon>Pseudomonadati</taxon>
        <taxon>Pseudomonadota</taxon>
        <taxon>Gammaproteobacteria</taxon>
        <taxon>Pseudomonadales</taxon>
        <taxon>Marinobacteraceae</taxon>
        <taxon>Marinobacter</taxon>
    </lineage>
</organism>
<dbReference type="EMBL" id="JASSVS010000019">
    <property type="protein sequence ID" value="MDL0433813.1"/>
    <property type="molecule type" value="Genomic_DNA"/>
</dbReference>
<sequence>MTEYTNIDRFNMITAVLLEEAYEAFPLPHYIEVTTLSAERPEIFGDEFDPDELTYATLSWLVEEGFIRDKGSDERYLAYVLSLKGFTALNRTPDSLDKSFQQKLKDNVANGSWDAVRSIVPDLLRTALVNGIG</sequence>
<accession>A0ABT7IJF3</accession>
<proteinExistence type="predicted"/>
<gene>
    <name evidence="1" type="ORF">QPM17_21975</name>
</gene>
<evidence type="ECO:0000313" key="2">
    <source>
        <dbReference type="Proteomes" id="UP001227964"/>
    </source>
</evidence>